<name>A0ABQ6ZM58_9GAMM</name>
<dbReference type="EMBL" id="PDWW01000001">
    <property type="protein sequence ID" value="KAF1727435.1"/>
    <property type="molecule type" value="Genomic_DNA"/>
</dbReference>
<evidence type="ECO:0000313" key="2">
    <source>
        <dbReference type="Proteomes" id="UP000781710"/>
    </source>
</evidence>
<dbReference type="RefSeq" id="WP_162336054.1">
    <property type="nucleotide sequence ID" value="NZ_JBHSRQ010000007.1"/>
</dbReference>
<keyword evidence="2" id="KW-1185">Reference proteome</keyword>
<protein>
    <submittedName>
        <fullName evidence="1">Uncharacterized protein</fullName>
    </submittedName>
</protein>
<proteinExistence type="predicted"/>
<gene>
    <name evidence="1" type="ORF">CSC78_01060</name>
</gene>
<comment type="caution">
    <text evidence="1">The sequence shown here is derived from an EMBL/GenBank/DDBJ whole genome shotgun (WGS) entry which is preliminary data.</text>
</comment>
<evidence type="ECO:0000313" key="1">
    <source>
        <dbReference type="EMBL" id="KAF1727435.1"/>
    </source>
</evidence>
<accession>A0ABQ6ZM58</accession>
<organism evidence="1 2">
    <name type="scientific">Pseudoxanthomonas japonensis</name>
    <dbReference type="NCBI Taxonomy" id="69284"/>
    <lineage>
        <taxon>Bacteria</taxon>
        <taxon>Pseudomonadati</taxon>
        <taxon>Pseudomonadota</taxon>
        <taxon>Gammaproteobacteria</taxon>
        <taxon>Lysobacterales</taxon>
        <taxon>Lysobacteraceae</taxon>
        <taxon>Pseudoxanthomonas</taxon>
    </lineage>
</organism>
<sequence length="131" mass="14284">MPRKRSPARVLGTQLIDLGAATPSVMSQRLLRMATAGAPPSARDRREFTRMSDEKVSAAWESWGAMAGYAMTLNTAATQAALAFWMPWAFAAKPLPSAGDALITLATAGVRPYRRIAVANDRRLRRRTPGR</sequence>
<reference evidence="1 2" key="1">
    <citation type="submission" date="2017-10" db="EMBL/GenBank/DDBJ databases">
        <title>Whole genome sequencing of members of genus Pseudoxanthomonas.</title>
        <authorList>
            <person name="Kumar S."/>
            <person name="Bansal K."/>
            <person name="Kaur A."/>
            <person name="Patil P."/>
            <person name="Sharma S."/>
            <person name="Patil P.B."/>
        </authorList>
    </citation>
    <scope>NUCLEOTIDE SEQUENCE [LARGE SCALE GENOMIC DNA]</scope>
    <source>
        <strain evidence="1 2">DSM 17109</strain>
    </source>
</reference>
<dbReference type="Proteomes" id="UP000781710">
    <property type="component" value="Unassembled WGS sequence"/>
</dbReference>